<organism evidence="1 2">
    <name type="scientific">Vittaforma corneae (strain ATCC 50505)</name>
    <name type="common">Microsporidian parasite</name>
    <name type="synonym">Nosema corneum</name>
    <dbReference type="NCBI Taxonomy" id="993615"/>
    <lineage>
        <taxon>Eukaryota</taxon>
        <taxon>Fungi</taxon>
        <taxon>Fungi incertae sedis</taxon>
        <taxon>Microsporidia</taxon>
        <taxon>Nosematidae</taxon>
        <taxon>Vittaforma</taxon>
    </lineage>
</organism>
<reference evidence="2" key="1">
    <citation type="submission" date="2011-05" db="EMBL/GenBank/DDBJ databases">
        <title>The genome sequence of Vittaforma corneae strain ATCC 50505.</title>
        <authorList>
            <consortium name="The Broad Institute Genome Sequencing Platform"/>
            <person name="Cuomo C."/>
            <person name="Didier E."/>
            <person name="Bowers L."/>
            <person name="Young S.K."/>
            <person name="Zeng Q."/>
            <person name="Gargeya S."/>
            <person name="Fitzgerald M."/>
            <person name="Haas B."/>
            <person name="Abouelleil A."/>
            <person name="Alvarado L."/>
            <person name="Arachchi H.M."/>
            <person name="Berlin A."/>
            <person name="Chapman S.B."/>
            <person name="Gearin G."/>
            <person name="Goldberg J."/>
            <person name="Griggs A."/>
            <person name="Gujja S."/>
            <person name="Hansen M."/>
            <person name="Heiman D."/>
            <person name="Howarth C."/>
            <person name="Larimer J."/>
            <person name="Lui A."/>
            <person name="MacDonald P.J.P."/>
            <person name="McCowen C."/>
            <person name="Montmayeur A."/>
            <person name="Murphy C."/>
            <person name="Neiman D."/>
            <person name="Pearson M."/>
            <person name="Priest M."/>
            <person name="Roberts A."/>
            <person name="Saif S."/>
            <person name="Shea T."/>
            <person name="Sisk P."/>
            <person name="Stolte C."/>
            <person name="Sykes S."/>
            <person name="Wortman J."/>
            <person name="Nusbaum C."/>
            <person name="Birren B."/>
        </authorList>
    </citation>
    <scope>NUCLEOTIDE SEQUENCE [LARGE SCALE GENOMIC DNA]</scope>
    <source>
        <strain evidence="2">ATCC 50505</strain>
    </source>
</reference>
<sequence>MGHTVFEPQFFKITELKEKVGMVQLIENTKVPVTFNQLMKSEDAFTHIFVFDEKSIEVPSLIAFCRYFKIELYKLCPDDIREMKSKIKHSQIVCIPAGFPGTEKLKTILGSLKSTKIAEGICKIRI</sequence>
<dbReference type="GeneID" id="19881990"/>
<accession>L2GLC9</accession>
<dbReference type="InParanoid" id="L2GLC9"/>
<evidence type="ECO:0000313" key="2">
    <source>
        <dbReference type="Proteomes" id="UP000011082"/>
    </source>
</evidence>
<dbReference type="Proteomes" id="UP000011082">
    <property type="component" value="Unassembled WGS sequence"/>
</dbReference>
<protein>
    <submittedName>
        <fullName evidence="1">Uncharacterized protein</fullName>
    </submittedName>
</protein>
<dbReference type="RefSeq" id="XP_007604725.1">
    <property type="nucleotide sequence ID" value="XM_007604663.1"/>
</dbReference>
<dbReference type="VEuPathDB" id="MicrosporidiaDB:VICG_01279"/>
<dbReference type="AlphaFoldDB" id="L2GLC9"/>
<name>L2GLC9_VITCO</name>
<dbReference type="EMBL" id="JH370140">
    <property type="protein sequence ID" value="ELA41646.1"/>
    <property type="molecule type" value="Genomic_DNA"/>
</dbReference>
<gene>
    <name evidence="1" type="ORF">VICG_01279</name>
</gene>
<proteinExistence type="predicted"/>
<evidence type="ECO:0000313" key="1">
    <source>
        <dbReference type="EMBL" id="ELA41646.1"/>
    </source>
</evidence>
<keyword evidence="2" id="KW-1185">Reference proteome</keyword>
<dbReference type="HOGENOM" id="CLU_1983289_0_0_1"/>